<feature type="domain" description="FAD-binding PCMH-type" evidence="5">
    <location>
        <begin position="39"/>
        <end position="216"/>
    </location>
</feature>
<dbReference type="AlphaFoldDB" id="A0A948X1W6"/>
<protein>
    <submittedName>
        <fullName evidence="6">FAD-binding oxidoreductase</fullName>
    </submittedName>
</protein>
<dbReference type="Proteomes" id="UP000733611">
    <property type="component" value="Unassembled WGS sequence"/>
</dbReference>
<dbReference type="InterPro" id="IPR051914">
    <property type="entry name" value="FAD-linked_OxidoTrans_Type4"/>
</dbReference>
<dbReference type="InterPro" id="IPR016169">
    <property type="entry name" value="FAD-bd_PCMH_sub2"/>
</dbReference>
<reference evidence="6" key="2">
    <citation type="submission" date="2021-04" db="EMBL/GenBank/DDBJ databases">
        <authorList>
            <person name="Gilroy R."/>
        </authorList>
    </citation>
    <scope>NUCLEOTIDE SEQUENCE</scope>
    <source>
        <strain evidence="6">378</strain>
    </source>
</reference>
<comment type="cofactor">
    <cofactor evidence="1">
        <name>FAD</name>
        <dbReference type="ChEBI" id="CHEBI:57692"/>
    </cofactor>
</comment>
<name>A0A948X1W6_9GAMM</name>
<dbReference type="SUPFAM" id="SSF55103">
    <property type="entry name" value="FAD-linked oxidases, C-terminal domain"/>
    <property type="match status" value="1"/>
</dbReference>
<organism evidence="6 7">
    <name type="scientific">Candidatus Anaerobiospirillum pullicola</name>
    <dbReference type="NCBI Taxonomy" id="2838451"/>
    <lineage>
        <taxon>Bacteria</taxon>
        <taxon>Pseudomonadati</taxon>
        <taxon>Pseudomonadota</taxon>
        <taxon>Gammaproteobacteria</taxon>
        <taxon>Aeromonadales</taxon>
        <taxon>Succinivibrionaceae</taxon>
        <taxon>Anaerobiospirillum</taxon>
    </lineage>
</organism>
<dbReference type="GO" id="GO:0071949">
    <property type="term" value="F:FAD binding"/>
    <property type="evidence" value="ECO:0007669"/>
    <property type="project" value="InterPro"/>
</dbReference>
<keyword evidence="4" id="KW-0560">Oxidoreductase</keyword>
<evidence type="ECO:0000256" key="2">
    <source>
        <dbReference type="ARBA" id="ARBA00022630"/>
    </source>
</evidence>
<keyword evidence="3" id="KW-0274">FAD</keyword>
<dbReference type="InterPro" id="IPR004113">
    <property type="entry name" value="FAD-bd_oxidored_4_C"/>
</dbReference>
<evidence type="ECO:0000256" key="4">
    <source>
        <dbReference type="ARBA" id="ARBA00023002"/>
    </source>
</evidence>
<sequence>MSPVSNTIEAQLRTLLPSDQVLIGNDILSAYKSDFIGTDVGFAEAYFKVYNTEQVQKVVRFAYDHDLPITIRAAGTNLVGSTIPHGGIIIDMSAMNKILELDEENHTILVEPGVLLCDLQQYVEERGLFYPPDPAEKHATIGGNIATNAGGMRAVKYGVTRDFVLGLEVVSAEGKVIDLGSKCLKDATGLNVKQLFIGSEGTLGVITKCLLRLINKPEATAHALVGFSSLREAITAVNDLHAANLAPTAIEFVEKKVIAFGEAFLQQEFPLPQCAAYLVITFDGTTVEMPEKIARCQQVLSAKHQIEFLDLKDETVAQRVWTVRAALAKAVQASGIWEPVDTVVPLSDIATFVDYISELSEETGIRILAFGHAGDGNVHLCILKDALPAEQWPAKLDVVLTKLYRRVYQLHGKVAAEHGIGRHKRKYFMQEVGANELDLMRRIKYALDHKGLFNSHSGYTA</sequence>
<comment type="caution">
    <text evidence="6">The sequence shown here is derived from an EMBL/GenBank/DDBJ whole genome shotgun (WGS) entry which is preliminary data.</text>
</comment>
<dbReference type="InterPro" id="IPR036318">
    <property type="entry name" value="FAD-bd_PCMH-like_sf"/>
</dbReference>
<dbReference type="Gene3D" id="1.10.45.10">
    <property type="entry name" value="Vanillyl-alcohol Oxidase, Chain A, domain 4"/>
    <property type="match status" value="1"/>
</dbReference>
<dbReference type="InterPro" id="IPR016171">
    <property type="entry name" value="Vanillyl_alc_oxidase_C-sub2"/>
</dbReference>
<evidence type="ECO:0000313" key="6">
    <source>
        <dbReference type="EMBL" id="MBU3844886.1"/>
    </source>
</evidence>
<gene>
    <name evidence="6" type="ORF">H9847_08515</name>
</gene>
<evidence type="ECO:0000259" key="5">
    <source>
        <dbReference type="PROSITE" id="PS51387"/>
    </source>
</evidence>
<dbReference type="PANTHER" id="PTHR42934:SF2">
    <property type="entry name" value="GLYCOLATE OXIDASE SUBUNIT GLCD"/>
    <property type="match status" value="1"/>
</dbReference>
<dbReference type="Gene3D" id="3.30.70.2740">
    <property type="match status" value="1"/>
</dbReference>
<dbReference type="InterPro" id="IPR016166">
    <property type="entry name" value="FAD-bd_PCMH"/>
</dbReference>
<accession>A0A948X1W6</accession>
<reference evidence="6" key="1">
    <citation type="journal article" date="2021" name="PeerJ">
        <title>Extensive microbial diversity within the chicken gut microbiome revealed by metagenomics and culture.</title>
        <authorList>
            <person name="Gilroy R."/>
            <person name="Ravi A."/>
            <person name="Getino M."/>
            <person name="Pursley I."/>
            <person name="Horton D.L."/>
            <person name="Alikhan N.F."/>
            <person name="Baker D."/>
            <person name="Gharbi K."/>
            <person name="Hall N."/>
            <person name="Watson M."/>
            <person name="Adriaenssens E.M."/>
            <person name="Foster-Nyarko E."/>
            <person name="Jarju S."/>
            <person name="Secka A."/>
            <person name="Antonio M."/>
            <person name="Oren A."/>
            <person name="Chaudhuri R.R."/>
            <person name="La Ragione R."/>
            <person name="Hildebrand F."/>
            <person name="Pallen M.J."/>
        </authorList>
    </citation>
    <scope>NUCLEOTIDE SEQUENCE</scope>
    <source>
        <strain evidence="6">378</strain>
    </source>
</reference>
<dbReference type="InterPro" id="IPR006094">
    <property type="entry name" value="Oxid_FAD_bind_N"/>
</dbReference>
<evidence type="ECO:0000256" key="1">
    <source>
        <dbReference type="ARBA" id="ARBA00001974"/>
    </source>
</evidence>
<dbReference type="GO" id="GO:0016491">
    <property type="term" value="F:oxidoreductase activity"/>
    <property type="evidence" value="ECO:0007669"/>
    <property type="project" value="UniProtKB-KW"/>
</dbReference>
<dbReference type="Pfam" id="PF01565">
    <property type="entry name" value="FAD_binding_4"/>
    <property type="match status" value="1"/>
</dbReference>
<keyword evidence="2" id="KW-0285">Flavoprotein</keyword>
<dbReference type="EMBL" id="JAHLFE010000176">
    <property type="protein sequence ID" value="MBU3844886.1"/>
    <property type="molecule type" value="Genomic_DNA"/>
</dbReference>
<dbReference type="PANTHER" id="PTHR42934">
    <property type="entry name" value="GLYCOLATE OXIDASE SUBUNIT GLCD"/>
    <property type="match status" value="1"/>
</dbReference>
<evidence type="ECO:0000256" key="3">
    <source>
        <dbReference type="ARBA" id="ARBA00022827"/>
    </source>
</evidence>
<dbReference type="Gene3D" id="3.30.465.10">
    <property type="match status" value="1"/>
</dbReference>
<proteinExistence type="predicted"/>
<dbReference type="SUPFAM" id="SSF56176">
    <property type="entry name" value="FAD-binding/transporter-associated domain-like"/>
    <property type="match status" value="1"/>
</dbReference>
<dbReference type="PROSITE" id="PS51387">
    <property type="entry name" value="FAD_PCMH"/>
    <property type="match status" value="1"/>
</dbReference>
<evidence type="ECO:0000313" key="7">
    <source>
        <dbReference type="Proteomes" id="UP000733611"/>
    </source>
</evidence>
<dbReference type="Pfam" id="PF02913">
    <property type="entry name" value="FAD-oxidase_C"/>
    <property type="match status" value="1"/>
</dbReference>
<dbReference type="InterPro" id="IPR016164">
    <property type="entry name" value="FAD-linked_Oxase-like_C"/>
</dbReference>